<dbReference type="SUPFAM" id="SSF47661">
    <property type="entry name" value="t-snare proteins"/>
    <property type="match status" value="1"/>
</dbReference>
<organism evidence="3 4">
    <name type="scientific">Parnassius mnemosyne</name>
    <name type="common">clouded apollo</name>
    <dbReference type="NCBI Taxonomy" id="213953"/>
    <lineage>
        <taxon>Eukaryota</taxon>
        <taxon>Metazoa</taxon>
        <taxon>Ecdysozoa</taxon>
        <taxon>Arthropoda</taxon>
        <taxon>Hexapoda</taxon>
        <taxon>Insecta</taxon>
        <taxon>Pterygota</taxon>
        <taxon>Neoptera</taxon>
        <taxon>Endopterygota</taxon>
        <taxon>Lepidoptera</taxon>
        <taxon>Glossata</taxon>
        <taxon>Ditrysia</taxon>
        <taxon>Papilionoidea</taxon>
        <taxon>Papilionidae</taxon>
        <taxon>Parnassiinae</taxon>
        <taxon>Parnassini</taxon>
        <taxon>Parnassius</taxon>
        <taxon>Driopa</taxon>
    </lineage>
</organism>
<evidence type="ECO:0000256" key="2">
    <source>
        <dbReference type="SAM" id="MobiDB-lite"/>
    </source>
</evidence>
<proteinExistence type="predicted"/>
<accession>A0AAV1KLE9</accession>
<gene>
    <name evidence="3" type="ORF">PARMNEM_LOCUS5238</name>
</gene>
<comment type="caution">
    <text evidence="3">The sequence shown here is derived from an EMBL/GenBank/DDBJ whole genome shotgun (WGS) entry which is preliminary data.</text>
</comment>
<keyword evidence="4" id="KW-1185">Reference proteome</keyword>
<dbReference type="GO" id="GO:0016192">
    <property type="term" value="P:vesicle-mediated transport"/>
    <property type="evidence" value="ECO:0007669"/>
    <property type="project" value="InterPro"/>
</dbReference>
<feature type="coiled-coil region" evidence="1">
    <location>
        <begin position="101"/>
        <end position="135"/>
    </location>
</feature>
<evidence type="ECO:0000313" key="4">
    <source>
        <dbReference type="Proteomes" id="UP001314205"/>
    </source>
</evidence>
<dbReference type="AlphaFoldDB" id="A0AAV1KLE9"/>
<feature type="region of interest" description="Disordered" evidence="2">
    <location>
        <begin position="1"/>
        <end position="33"/>
    </location>
</feature>
<keyword evidence="1" id="KW-0175">Coiled coil</keyword>
<evidence type="ECO:0000313" key="3">
    <source>
        <dbReference type="EMBL" id="CAK1583896.1"/>
    </source>
</evidence>
<evidence type="ECO:0000256" key="1">
    <source>
        <dbReference type="SAM" id="Coils"/>
    </source>
</evidence>
<sequence length="171" mass="19036">MSTQRTPTGTTSQIFDGDSEGGDHTSVPASINVAKRPSKLPAVKSPPIVNLPEGAYDSTNTGLRNIIEDIVQREMSNLLTKLNISMGILLNTQLKSIKDEIQDVKESMSFMSSQYEEINRELKASKTSIQGLQIKSDKLQPTINDINFRINQIEQEARSNNLEIQCMPEKK</sequence>
<feature type="compositionally biased region" description="Polar residues" evidence="2">
    <location>
        <begin position="1"/>
        <end position="14"/>
    </location>
</feature>
<protein>
    <recommendedName>
        <fullName evidence="5">Phosphoprotein</fullName>
    </recommendedName>
</protein>
<dbReference type="EMBL" id="CAVLGL010000057">
    <property type="protein sequence ID" value="CAK1583896.1"/>
    <property type="molecule type" value="Genomic_DNA"/>
</dbReference>
<dbReference type="GO" id="GO:0016020">
    <property type="term" value="C:membrane"/>
    <property type="evidence" value="ECO:0007669"/>
    <property type="project" value="InterPro"/>
</dbReference>
<evidence type="ECO:0008006" key="5">
    <source>
        <dbReference type="Google" id="ProtNLM"/>
    </source>
</evidence>
<reference evidence="3 4" key="1">
    <citation type="submission" date="2023-11" db="EMBL/GenBank/DDBJ databases">
        <authorList>
            <person name="Hedman E."/>
            <person name="Englund M."/>
            <person name="Stromberg M."/>
            <person name="Nyberg Akerstrom W."/>
            <person name="Nylinder S."/>
            <person name="Jareborg N."/>
            <person name="Kallberg Y."/>
            <person name="Kronander E."/>
        </authorList>
    </citation>
    <scope>NUCLEOTIDE SEQUENCE [LARGE SCALE GENOMIC DNA]</scope>
</reference>
<dbReference type="InterPro" id="IPR010989">
    <property type="entry name" value="SNARE"/>
</dbReference>
<name>A0AAV1KLE9_9NEOP</name>
<dbReference type="Gene3D" id="1.20.5.4090">
    <property type="match status" value="1"/>
</dbReference>
<dbReference type="Proteomes" id="UP001314205">
    <property type="component" value="Unassembled WGS sequence"/>
</dbReference>